<evidence type="ECO:0000313" key="2">
    <source>
        <dbReference type="Proteomes" id="UP000193570"/>
    </source>
</evidence>
<accession>A0A1X7AA48</accession>
<dbReference type="EMBL" id="FWFK01000008">
    <property type="protein sequence ID" value="SLN72644.1"/>
    <property type="molecule type" value="Genomic_DNA"/>
</dbReference>
<dbReference type="SUPFAM" id="SSF48452">
    <property type="entry name" value="TPR-like"/>
    <property type="match status" value="1"/>
</dbReference>
<organism evidence="1 2">
    <name type="scientific">Roseivivax jejudonensis</name>
    <dbReference type="NCBI Taxonomy" id="1529041"/>
    <lineage>
        <taxon>Bacteria</taxon>
        <taxon>Pseudomonadati</taxon>
        <taxon>Pseudomonadota</taxon>
        <taxon>Alphaproteobacteria</taxon>
        <taxon>Rhodobacterales</taxon>
        <taxon>Roseobacteraceae</taxon>
        <taxon>Roseivivax</taxon>
    </lineage>
</organism>
<dbReference type="RefSeq" id="WP_085793513.1">
    <property type="nucleotide sequence ID" value="NZ_FWFK01000008.1"/>
</dbReference>
<evidence type="ECO:0008006" key="3">
    <source>
        <dbReference type="Google" id="ProtNLM"/>
    </source>
</evidence>
<dbReference type="Gene3D" id="1.25.40.10">
    <property type="entry name" value="Tetratricopeptide repeat domain"/>
    <property type="match status" value="1"/>
</dbReference>
<dbReference type="OrthoDB" id="7861411at2"/>
<dbReference type="InterPro" id="IPR011990">
    <property type="entry name" value="TPR-like_helical_dom_sf"/>
</dbReference>
<reference evidence="1 2" key="1">
    <citation type="submission" date="2017-03" db="EMBL/GenBank/DDBJ databases">
        <authorList>
            <person name="Afonso C.L."/>
            <person name="Miller P.J."/>
            <person name="Scott M.A."/>
            <person name="Spackman E."/>
            <person name="Goraichik I."/>
            <person name="Dimitrov K.M."/>
            <person name="Suarez D.L."/>
            <person name="Swayne D.E."/>
        </authorList>
    </citation>
    <scope>NUCLEOTIDE SEQUENCE [LARGE SCALE GENOMIC DNA]</scope>
    <source>
        <strain evidence="1 2">CECT 8625</strain>
    </source>
</reference>
<protein>
    <recommendedName>
        <fullName evidence="3">Tetratricopeptide repeat protein</fullName>
    </recommendedName>
</protein>
<evidence type="ECO:0000313" key="1">
    <source>
        <dbReference type="EMBL" id="SLN72644.1"/>
    </source>
</evidence>
<dbReference type="Proteomes" id="UP000193570">
    <property type="component" value="Unassembled WGS sequence"/>
</dbReference>
<proteinExistence type="predicted"/>
<keyword evidence="2" id="KW-1185">Reference proteome</keyword>
<name>A0A1X7AA48_9RHOB</name>
<sequence length="333" mass="36111">MATTPHHPDRPRIGGTDAARRIDDGFINRQAWAIRWQDRAQSVEMAFEVFRLVESGLSYGLAHRTLAWQALWRGDLGAAADHGALALDMLAGGGTRGAVAIADVHSVFARLYAIRGRRDLSRVALEDGFAALGGANAPGTRAALLCAQACVQRLGRHFDEARESLRLAMVLGEAQDSVALHGELSCLEEADGNNDAAMSHAMRAVTSAQASRNRVLLPYAMTALARGHRLRGGRDRARAYLAEARVVAEADDDPQALSLVFLHMADIEIDDGQPRAALRAVETGLRHARGLGHVLLEHRLLRRAADLHEVLDDAAAALQAYKRLVTLLEAERE</sequence>
<gene>
    <name evidence="1" type="ORF">ROJ8625_03861</name>
</gene>
<dbReference type="AlphaFoldDB" id="A0A1X7AA48"/>